<reference evidence="2 3" key="1">
    <citation type="submission" date="2021-02" db="EMBL/GenBank/DDBJ databases">
        <title>Porcisia hertigi Genome sequencing and assembly.</title>
        <authorList>
            <person name="Almutairi H."/>
            <person name="Gatherer D."/>
        </authorList>
    </citation>
    <scope>NUCLEOTIDE SEQUENCE [LARGE SCALE GENOMIC DNA]</scope>
    <source>
        <strain evidence="2 3">C119</strain>
    </source>
</reference>
<feature type="compositionally biased region" description="Polar residues" evidence="1">
    <location>
        <begin position="431"/>
        <end position="449"/>
    </location>
</feature>
<dbReference type="KEGG" id="phet:94289426"/>
<evidence type="ECO:0000256" key="1">
    <source>
        <dbReference type="SAM" id="MobiDB-lite"/>
    </source>
</evidence>
<feature type="region of interest" description="Disordered" evidence="1">
    <location>
        <begin position="654"/>
        <end position="692"/>
    </location>
</feature>
<feature type="compositionally biased region" description="Basic and acidic residues" evidence="1">
    <location>
        <begin position="361"/>
        <end position="383"/>
    </location>
</feature>
<evidence type="ECO:0000313" key="2">
    <source>
        <dbReference type="EMBL" id="KAG5501516.1"/>
    </source>
</evidence>
<feature type="region of interest" description="Disordered" evidence="1">
    <location>
        <begin position="1208"/>
        <end position="1252"/>
    </location>
</feature>
<sequence>MNTADPYSLSPQKGAVETTLFQALFPTHESAAIAQGVVGHASLATTPRDISHKRVVVALARPSPSASERIRAWELFPEEPVARSFSGTEDGELDIHEGATLLHDTDAPQLSDGNACSSTVPFSAHLRETERRFREQMEVHRGLTAASRQIDVLERSVQAFRAQRRTRALTQALAERQAAIWARVWPGGGGSPLTMSNTAATVHGETGVLASPLPAAAAKKGDNAITPSVTNATSPLPPPASATSSLLKEILSTYSKPHEARGNSGATGTPATSAPVVPHALEAKRGAPLASTHEARRTATGVEIVRPEAAPKPYAVIRYMAARSKQVSGTHDAVDRRSRSTSASVGKPAAATTPSAASSERTPKAEEGDSREFSSVVEDEHVGKASNQSSSGVADEAVSAEDTYNAETSNSHTSHVSTVYDVMNRTKSTLTNTSISTEEATSRVLSHSTASEKSEGRPAARRLGSQHRGSRKRSGTSVVEDAQATPFADVLRGFFDACRWVSGASAQLLASPYIQERHDKAGWRRRHTPQRAINRFSNRASSAVVNLLKAEEKRKDGSCVSLGAADSADVAADTWREALQRQLRNVRLLQRFRARLLSNLERIDVQRQAHLQATQLLQETQALAKIRSKLLSAPTAAGEACLNNMLRHVKMVFKGTGEEGSHPRCAGRKQSDGKRRGQHPSSSRPARRVMSEQDTISELLDTNASSAISEDVMSAGSVIVDEVMHGSEESNAVLSESIQEEVSAWDEASEYSEVASGVSTTPEGANIHGDAVDASYGSDSFVAASSINTAGRAAWMTRSGIVAEVGLDEIEEELADRLAEMSSNAFSKGSPIPSDVEDLVDLLPSSPIPSELDSDTTGPQGDSASTAASSILTDMTSSTAAVQVQQRRMYVGAKGSIARYTAAVERAAGGGAGALMGHKAYICDSPGSSMYSVPGDADVDTSILRSTDIRSEDLPDSSWERSEGAADFDAPTLVVVSSRRQSQGSPSHIFLAKSDESSSGSDDALAALELDMNLTKERRRAALCCARDVPSFEQLYNPCVSPLGKGTPSTTNTTNTTSSGDSSCSSAPDYHETELAHGDIVVETGPAGFTSRERTAVDVGSHVIGRSEASTQAEVGGADSGPVVVPGASQVRVAYPMEDHVAQSAWKARQLHLLQQLRPPVEDKPEDATKDSVDAALDAAEAAAREEWAQHWGVLESLLQTRFSVSCSAHGDEPPPCSPGGKRLLCHRLSSDSTPSSRDASLSSVATAPTSR</sequence>
<dbReference type="EMBL" id="JAFJZO010000027">
    <property type="protein sequence ID" value="KAG5501516.1"/>
    <property type="molecule type" value="Genomic_DNA"/>
</dbReference>
<dbReference type="Proteomes" id="UP000674318">
    <property type="component" value="Unassembled WGS sequence"/>
</dbReference>
<dbReference type="OrthoDB" id="266450at2759"/>
<dbReference type="GeneID" id="94289426"/>
<feature type="region of interest" description="Disordered" evidence="1">
    <location>
        <begin position="1043"/>
        <end position="1070"/>
    </location>
</feature>
<feature type="region of interest" description="Disordered" evidence="1">
    <location>
        <begin position="843"/>
        <end position="867"/>
    </location>
</feature>
<dbReference type="RefSeq" id="XP_067756139.1">
    <property type="nucleotide sequence ID" value="XM_067899349.1"/>
</dbReference>
<keyword evidence="3" id="KW-1185">Reference proteome</keyword>
<feature type="compositionally biased region" description="Polar residues" evidence="1">
    <location>
        <begin position="855"/>
        <end position="867"/>
    </location>
</feature>
<evidence type="ECO:0000313" key="3">
    <source>
        <dbReference type="Proteomes" id="UP000674318"/>
    </source>
</evidence>
<organism evidence="2 3">
    <name type="scientific">Porcisia hertigi</name>
    <dbReference type="NCBI Taxonomy" id="2761500"/>
    <lineage>
        <taxon>Eukaryota</taxon>
        <taxon>Discoba</taxon>
        <taxon>Euglenozoa</taxon>
        <taxon>Kinetoplastea</taxon>
        <taxon>Metakinetoplastina</taxon>
        <taxon>Trypanosomatida</taxon>
        <taxon>Trypanosomatidae</taxon>
        <taxon>Leishmaniinae</taxon>
        <taxon>Porcisia</taxon>
    </lineage>
</organism>
<protein>
    <submittedName>
        <fullName evidence="2">Uncharacterized protein</fullName>
    </submittedName>
</protein>
<feature type="compositionally biased region" description="Low complexity" evidence="1">
    <location>
        <begin position="1231"/>
        <end position="1244"/>
    </location>
</feature>
<feature type="region of interest" description="Disordered" evidence="1">
    <location>
        <begin position="431"/>
        <end position="480"/>
    </location>
</feature>
<feature type="compositionally biased region" description="Low complexity" evidence="1">
    <location>
        <begin position="408"/>
        <end position="418"/>
    </location>
</feature>
<feature type="compositionally biased region" description="Basic residues" evidence="1">
    <location>
        <begin position="464"/>
        <end position="474"/>
    </location>
</feature>
<proteinExistence type="predicted"/>
<feature type="compositionally biased region" description="Low complexity" evidence="1">
    <location>
        <begin position="1047"/>
        <end position="1066"/>
    </location>
</feature>
<dbReference type="AlphaFoldDB" id="A0A836L780"/>
<feature type="region of interest" description="Disordered" evidence="1">
    <location>
        <begin position="324"/>
        <end position="418"/>
    </location>
</feature>
<feature type="compositionally biased region" description="Low complexity" evidence="1">
    <location>
        <begin position="348"/>
        <end position="359"/>
    </location>
</feature>
<gene>
    <name evidence="2" type="ORF">JKF63_03345</name>
</gene>
<comment type="caution">
    <text evidence="2">The sequence shown here is derived from an EMBL/GenBank/DDBJ whole genome shotgun (WGS) entry which is preliminary data.</text>
</comment>
<name>A0A836L780_9TRYP</name>
<accession>A0A836L780</accession>